<dbReference type="SMART" id="SM00448">
    <property type="entry name" value="REC"/>
    <property type="match status" value="1"/>
</dbReference>
<proteinExistence type="predicted"/>
<dbReference type="SMART" id="SM00091">
    <property type="entry name" value="PAS"/>
    <property type="match status" value="1"/>
</dbReference>
<evidence type="ECO:0000259" key="6">
    <source>
        <dbReference type="PROSITE" id="PS50110"/>
    </source>
</evidence>
<dbReference type="Proteomes" id="UP000593910">
    <property type="component" value="Chromosome"/>
</dbReference>
<dbReference type="AlphaFoldDB" id="A0A7M3V9F1"/>
<evidence type="ECO:0000259" key="8">
    <source>
        <dbReference type="PROSITE" id="PS50113"/>
    </source>
</evidence>
<dbReference type="PROSITE" id="PS50113">
    <property type="entry name" value="PAC"/>
    <property type="match status" value="1"/>
</dbReference>
<keyword evidence="3 4" id="KW-0597">Phosphoprotein</keyword>
<dbReference type="InterPro" id="IPR035965">
    <property type="entry name" value="PAS-like_dom_sf"/>
</dbReference>
<feature type="modified residue" description="4-aspartylphosphate" evidence="4">
    <location>
        <position position="57"/>
    </location>
</feature>
<feature type="domain" description="Response regulatory" evidence="6">
    <location>
        <begin position="7"/>
        <end position="122"/>
    </location>
</feature>
<dbReference type="Pfam" id="PF00512">
    <property type="entry name" value="HisKA"/>
    <property type="match status" value="1"/>
</dbReference>
<dbReference type="InterPro" id="IPR005467">
    <property type="entry name" value="His_kinase_dom"/>
</dbReference>
<dbReference type="Pfam" id="PF13426">
    <property type="entry name" value="PAS_9"/>
    <property type="match status" value="1"/>
</dbReference>
<dbReference type="PRINTS" id="PR00344">
    <property type="entry name" value="BCTRLSENSOR"/>
</dbReference>
<dbReference type="InterPro" id="IPR036890">
    <property type="entry name" value="HATPase_C_sf"/>
</dbReference>
<feature type="domain" description="PAS" evidence="7">
    <location>
        <begin position="137"/>
        <end position="206"/>
    </location>
</feature>
<dbReference type="EC" id="2.7.13.3" evidence="2"/>
<dbReference type="CDD" id="cd00130">
    <property type="entry name" value="PAS"/>
    <property type="match status" value="1"/>
</dbReference>
<dbReference type="PANTHER" id="PTHR43547:SF2">
    <property type="entry name" value="HYBRID SIGNAL TRANSDUCTION HISTIDINE KINASE C"/>
    <property type="match status" value="1"/>
</dbReference>
<name>A0A7M3V9F1_9BACT</name>
<evidence type="ECO:0000256" key="2">
    <source>
        <dbReference type="ARBA" id="ARBA00012438"/>
    </source>
</evidence>
<dbReference type="GO" id="GO:0000155">
    <property type="term" value="F:phosphorelay sensor kinase activity"/>
    <property type="evidence" value="ECO:0007669"/>
    <property type="project" value="InterPro"/>
</dbReference>
<reference evidence="9 10" key="1">
    <citation type="submission" date="2019-06" db="EMBL/GenBank/DDBJ databases">
        <title>Sulfurimonas gotlandica sp. nov., a chemoautotrophic and psychrotolerant epsilonproteobacterium isolated from a pelagic redoxcline, and an emended description of the genus Sulfurimonas.</title>
        <authorList>
            <person name="Wang S."/>
            <person name="Jiang L."/>
            <person name="Shao Z."/>
        </authorList>
    </citation>
    <scope>NUCLEOTIDE SEQUENCE [LARGE SCALE GENOMIC DNA]</scope>
    <source>
        <strain evidence="9 10">B2</strain>
    </source>
</reference>
<accession>A0A7M3V9F1</accession>
<gene>
    <name evidence="9" type="ORF">FJR03_00950</name>
</gene>
<dbReference type="RefSeq" id="WP_193113812.1">
    <property type="nucleotide sequence ID" value="NZ_CP041165.1"/>
</dbReference>
<dbReference type="InterPro" id="IPR003661">
    <property type="entry name" value="HisK_dim/P_dom"/>
</dbReference>
<evidence type="ECO:0000313" key="9">
    <source>
        <dbReference type="EMBL" id="QOP40384.1"/>
    </source>
</evidence>
<dbReference type="SUPFAM" id="SSF55785">
    <property type="entry name" value="PYP-like sensor domain (PAS domain)"/>
    <property type="match status" value="1"/>
</dbReference>
<dbReference type="Pfam" id="PF00072">
    <property type="entry name" value="Response_reg"/>
    <property type="match status" value="1"/>
</dbReference>
<dbReference type="NCBIfam" id="TIGR00229">
    <property type="entry name" value="sensory_box"/>
    <property type="match status" value="1"/>
</dbReference>
<dbReference type="CDD" id="cd00075">
    <property type="entry name" value="HATPase"/>
    <property type="match status" value="1"/>
</dbReference>
<dbReference type="InterPro" id="IPR004358">
    <property type="entry name" value="Sig_transdc_His_kin-like_C"/>
</dbReference>
<dbReference type="PROSITE" id="PS50109">
    <property type="entry name" value="HIS_KIN"/>
    <property type="match status" value="1"/>
</dbReference>
<sequence>MNLEEVSILLVEDEDSSREMLKHFLEQLDFAEVYTAKDGKEGYECFLNYQPDLILTDLSMPFMDGLAMSEKIKSITSHVPILLITTRFEKEITERAVDIGIEGYLFKPISFDRLEKLLYKYAHRVLLERSLTNKMKLLNEYKRAIDVSSAVTKTDTNGVITYVNDAFCKMLGYTREELVGHKHNLVKHPDTPAGTYKELWETITQKKVWKGRIKNRKKNGKTSYEYSIIVPILNEDNEIVEFIALRQDITDLFYQEEYLKRRIQEEVNKNLLETKFSTIGRMAAGITHEINTPLTYIRGNLEMMIQDIQSIDNEVKQKEYLLEDSKTLLEGVHRIASIVESMREMASQKQEVPQPTNVYSSLITALTLAYNKAKQISEIHIQNEIFKIGMDKEKFKYIANVQKQRIEQVLVIIINNALDSLKKVDDFSKRLLEITIERENEFIVVRIQDNGGGIDEKILPKIFDPFESNKEEGGMGIGLNVAKRIIDDHNGKIIPTNHENGALFEVYLPNEGTPLVCSVE</sequence>
<dbReference type="PROSITE" id="PS50110">
    <property type="entry name" value="RESPONSE_REGULATORY"/>
    <property type="match status" value="1"/>
</dbReference>
<dbReference type="SMART" id="SM00387">
    <property type="entry name" value="HATPase_c"/>
    <property type="match status" value="1"/>
</dbReference>
<evidence type="ECO:0000256" key="4">
    <source>
        <dbReference type="PROSITE-ProRule" id="PRU00169"/>
    </source>
</evidence>
<feature type="domain" description="Histidine kinase" evidence="5">
    <location>
        <begin position="285"/>
        <end position="512"/>
    </location>
</feature>
<dbReference type="SUPFAM" id="SSF47384">
    <property type="entry name" value="Homodimeric domain of signal transducing histidine kinase"/>
    <property type="match status" value="1"/>
</dbReference>
<comment type="catalytic activity">
    <reaction evidence="1">
        <text>ATP + protein L-histidine = ADP + protein N-phospho-L-histidine.</text>
        <dbReference type="EC" id="2.7.13.3"/>
    </reaction>
</comment>
<dbReference type="SUPFAM" id="SSF55874">
    <property type="entry name" value="ATPase domain of HSP90 chaperone/DNA topoisomerase II/histidine kinase"/>
    <property type="match status" value="1"/>
</dbReference>
<dbReference type="InterPro" id="IPR001789">
    <property type="entry name" value="Sig_transdc_resp-reg_receiver"/>
</dbReference>
<dbReference type="InterPro" id="IPR036097">
    <property type="entry name" value="HisK_dim/P_sf"/>
</dbReference>
<dbReference type="Gene3D" id="3.40.50.2300">
    <property type="match status" value="1"/>
</dbReference>
<dbReference type="InterPro" id="IPR003594">
    <property type="entry name" value="HATPase_dom"/>
</dbReference>
<dbReference type="SUPFAM" id="SSF52172">
    <property type="entry name" value="CheY-like"/>
    <property type="match status" value="1"/>
</dbReference>
<dbReference type="Gene3D" id="3.30.565.10">
    <property type="entry name" value="Histidine kinase-like ATPase, C-terminal domain"/>
    <property type="match status" value="1"/>
</dbReference>
<dbReference type="SMART" id="SM00388">
    <property type="entry name" value="HisKA"/>
    <property type="match status" value="1"/>
</dbReference>
<keyword evidence="10" id="KW-1185">Reference proteome</keyword>
<dbReference type="Pfam" id="PF02518">
    <property type="entry name" value="HATPase_c"/>
    <property type="match status" value="1"/>
</dbReference>
<organism evidence="9 10">
    <name type="scientific">Sulfurimonas marina</name>
    <dbReference type="NCBI Taxonomy" id="2590551"/>
    <lineage>
        <taxon>Bacteria</taxon>
        <taxon>Pseudomonadati</taxon>
        <taxon>Campylobacterota</taxon>
        <taxon>Epsilonproteobacteria</taxon>
        <taxon>Campylobacterales</taxon>
        <taxon>Sulfurimonadaceae</taxon>
        <taxon>Sulfurimonas</taxon>
    </lineage>
</organism>
<evidence type="ECO:0000313" key="10">
    <source>
        <dbReference type="Proteomes" id="UP000593910"/>
    </source>
</evidence>
<dbReference type="CDD" id="cd00082">
    <property type="entry name" value="HisKA"/>
    <property type="match status" value="1"/>
</dbReference>
<protein>
    <recommendedName>
        <fullName evidence="2">histidine kinase</fullName>
        <ecNumber evidence="2">2.7.13.3</ecNumber>
    </recommendedName>
</protein>
<dbReference type="PANTHER" id="PTHR43547">
    <property type="entry name" value="TWO-COMPONENT HISTIDINE KINASE"/>
    <property type="match status" value="1"/>
</dbReference>
<dbReference type="Gene3D" id="1.10.287.130">
    <property type="match status" value="1"/>
</dbReference>
<evidence type="ECO:0000256" key="3">
    <source>
        <dbReference type="ARBA" id="ARBA00022553"/>
    </source>
</evidence>
<dbReference type="KEGG" id="smax:FJR03_00950"/>
<feature type="domain" description="PAC" evidence="8">
    <location>
        <begin position="207"/>
        <end position="261"/>
    </location>
</feature>
<evidence type="ECO:0000259" key="5">
    <source>
        <dbReference type="PROSITE" id="PS50109"/>
    </source>
</evidence>
<evidence type="ECO:0000259" key="7">
    <source>
        <dbReference type="PROSITE" id="PS50112"/>
    </source>
</evidence>
<dbReference type="EMBL" id="CP041165">
    <property type="protein sequence ID" value="QOP40384.1"/>
    <property type="molecule type" value="Genomic_DNA"/>
</dbReference>
<dbReference type="InterPro" id="IPR000014">
    <property type="entry name" value="PAS"/>
</dbReference>
<dbReference type="CDD" id="cd17536">
    <property type="entry name" value="REC_YesN-like"/>
    <property type="match status" value="1"/>
</dbReference>
<dbReference type="Gene3D" id="3.30.450.20">
    <property type="entry name" value="PAS domain"/>
    <property type="match status" value="1"/>
</dbReference>
<dbReference type="InterPro" id="IPR000700">
    <property type="entry name" value="PAS-assoc_C"/>
</dbReference>
<dbReference type="PROSITE" id="PS50112">
    <property type="entry name" value="PAS"/>
    <property type="match status" value="1"/>
</dbReference>
<dbReference type="InterPro" id="IPR011006">
    <property type="entry name" value="CheY-like_superfamily"/>
</dbReference>
<evidence type="ECO:0000256" key="1">
    <source>
        <dbReference type="ARBA" id="ARBA00000085"/>
    </source>
</evidence>